<feature type="region of interest" description="Disordered" evidence="2">
    <location>
        <begin position="191"/>
        <end position="239"/>
    </location>
</feature>
<feature type="domain" description="Mab-21-like nucleotidyltransferase" evidence="3">
    <location>
        <begin position="307"/>
        <end position="485"/>
    </location>
</feature>
<evidence type="ECO:0000256" key="1">
    <source>
        <dbReference type="ARBA" id="ARBA00008307"/>
    </source>
</evidence>
<feature type="region of interest" description="Disordered" evidence="2">
    <location>
        <begin position="27"/>
        <end position="148"/>
    </location>
</feature>
<dbReference type="Pfam" id="PF20266">
    <property type="entry name" value="Mab-21_C"/>
    <property type="match status" value="1"/>
</dbReference>
<feature type="compositionally biased region" description="Basic and acidic residues" evidence="2">
    <location>
        <begin position="72"/>
        <end position="101"/>
    </location>
</feature>
<evidence type="ECO:0000259" key="3">
    <source>
        <dbReference type="Pfam" id="PF03281"/>
    </source>
</evidence>
<dbReference type="GO" id="GO:0006974">
    <property type="term" value="P:DNA damage response"/>
    <property type="evidence" value="ECO:0007669"/>
    <property type="project" value="TreeGrafter"/>
</dbReference>
<dbReference type="InterPro" id="IPR046903">
    <property type="entry name" value="Mab-21-like_nuc_Trfase"/>
</dbReference>
<dbReference type="GO" id="GO:0071360">
    <property type="term" value="P:cellular response to exogenous dsRNA"/>
    <property type="evidence" value="ECO:0007669"/>
    <property type="project" value="TreeGrafter"/>
</dbReference>
<dbReference type="GO" id="GO:0038001">
    <property type="term" value="P:paracrine signaling"/>
    <property type="evidence" value="ECO:0007669"/>
    <property type="project" value="TreeGrafter"/>
</dbReference>
<evidence type="ECO:0000313" key="6">
    <source>
        <dbReference type="Proteomes" id="UP000298787"/>
    </source>
</evidence>
<dbReference type="Pfam" id="PF03281">
    <property type="entry name" value="Mab-21"/>
    <property type="match status" value="1"/>
</dbReference>
<dbReference type="GO" id="GO:0005634">
    <property type="term" value="C:nucleus"/>
    <property type="evidence" value="ECO:0007669"/>
    <property type="project" value="TreeGrafter"/>
</dbReference>
<dbReference type="Gene3D" id="3.30.460.90">
    <property type="match status" value="1"/>
</dbReference>
<feature type="compositionally biased region" description="Basic and acidic residues" evidence="2">
    <location>
        <begin position="124"/>
        <end position="138"/>
    </location>
</feature>
<comment type="similarity">
    <text evidence="1">Belongs to the mab-21 family.</text>
</comment>
<sequence length="612" mass="68942">MHLPETFEVYLSTAQFVLLIKTVMTGRGRPRKAKSPDIKTNQGRSPGKDVTEVRQNGTTREQKPKEQKKRNCTKEKPCVQSPQKEDRNHCKEVSKLQRTPREASVPGAEAKTQTTKDCLMATEAETHGKQAKSPDKGPGKQQDAPNDTTEVCVPQINTKHCAENGKLQRIPIERPVKGAIAKTCAGTIEQSAEQMTKIQPETTKTPKGKKGGGKAKSPEKIKDKAPKKQQDPPNETPKVRVPHVRCKENTAVDSILSTTLKQLKIRSTERSDASEVINKIIKDIIMHLKQNTVCFKEVEEPLRTGSYYENLKISNPDEFDVMLPIPVDRVDIKPFGEDGAFYSVALKRGRSPLQKFQEDSTLSASKMLKEFRDEVKKSVKGFEEWEVTKKKKGCPAVTLITTVKSITISLDVVLCLMVKSSWPPFTKEGLKIESWLGTKVKQNYKRMSYYLVPKYEGSGMLELDGVLAKDIWRVSFSHIEKAILMNHGSEKTCCEKDGARCCRKDCLKLLKHLLGLLKERDSSFDKFCSYHVKTTLLHACCSRTKDSDWSDSGLSRCFQLLLEDFVAHLRSGKLYNFFIPTQNLLSGPSQKSCNSLAHCMEEERDKGFPIFK</sequence>
<dbReference type="GO" id="GO:0002218">
    <property type="term" value="P:activation of innate immune response"/>
    <property type="evidence" value="ECO:0007669"/>
    <property type="project" value="TreeGrafter"/>
</dbReference>
<dbReference type="GO" id="GO:0003682">
    <property type="term" value="F:chromatin binding"/>
    <property type="evidence" value="ECO:0007669"/>
    <property type="project" value="TreeGrafter"/>
</dbReference>
<dbReference type="GO" id="GO:0032481">
    <property type="term" value="P:positive regulation of type I interferon production"/>
    <property type="evidence" value="ECO:0007669"/>
    <property type="project" value="TreeGrafter"/>
</dbReference>
<dbReference type="PANTHER" id="PTHR10656">
    <property type="entry name" value="CELL FATE DETERMINING PROTEIN MAB21-RELATED"/>
    <property type="match status" value="1"/>
</dbReference>
<dbReference type="GO" id="GO:0002230">
    <property type="term" value="P:positive regulation of defense response to virus by host"/>
    <property type="evidence" value="ECO:0007669"/>
    <property type="project" value="TreeGrafter"/>
</dbReference>
<dbReference type="GO" id="GO:0061501">
    <property type="term" value="F:2',3'-cyclic GMP-AMP synthase activity"/>
    <property type="evidence" value="ECO:0007669"/>
    <property type="project" value="TreeGrafter"/>
</dbReference>
<dbReference type="AlphaFoldDB" id="A0A4U5VCL6"/>
<evidence type="ECO:0000259" key="4">
    <source>
        <dbReference type="Pfam" id="PF20266"/>
    </source>
</evidence>
<evidence type="ECO:0000313" key="5">
    <source>
        <dbReference type="EMBL" id="TKS85873.1"/>
    </source>
</evidence>
<dbReference type="Gene3D" id="1.10.1410.40">
    <property type="match status" value="1"/>
</dbReference>
<dbReference type="FunFam" id="1.10.1410.40:FF:000007">
    <property type="entry name" value="Cyclic GMP-AMP synthase"/>
    <property type="match status" value="1"/>
</dbReference>
<accession>A0A4U5VCL6</accession>
<reference evidence="5 6" key="1">
    <citation type="submission" date="2019-01" db="EMBL/GenBank/DDBJ databases">
        <title>Genome Assembly of Collichthys lucidus.</title>
        <authorList>
            <person name="Cai M."/>
            <person name="Xiao S."/>
        </authorList>
    </citation>
    <scope>NUCLEOTIDE SEQUENCE [LARGE SCALE GENOMIC DNA]</scope>
    <source>
        <strain evidence="5">JT15FE1705JMU</strain>
        <tissue evidence="5">Muscle</tissue>
    </source>
</reference>
<dbReference type="GO" id="GO:0005829">
    <property type="term" value="C:cytosol"/>
    <property type="evidence" value="ECO:0007669"/>
    <property type="project" value="TreeGrafter"/>
</dbReference>
<dbReference type="Proteomes" id="UP000298787">
    <property type="component" value="Chromosome 17"/>
</dbReference>
<evidence type="ECO:0000256" key="2">
    <source>
        <dbReference type="SAM" id="MobiDB-lite"/>
    </source>
</evidence>
<dbReference type="InterPro" id="IPR046906">
    <property type="entry name" value="Mab-21_HhH/H2TH-like"/>
</dbReference>
<feature type="compositionally biased region" description="Basic and acidic residues" evidence="2">
    <location>
        <begin position="216"/>
        <end position="230"/>
    </location>
</feature>
<name>A0A4U5VCL6_COLLU</name>
<keyword evidence="6" id="KW-1185">Reference proteome</keyword>
<dbReference type="PANTHER" id="PTHR10656:SF35">
    <property type="entry name" value="CYCLIC GMP-AMP SYNTHASE"/>
    <property type="match status" value="1"/>
</dbReference>
<dbReference type="InterPro" id="IPR024810">
    <property type="entry name" value="MAB21L/cGLR"/>
</dbReference>
<gene>
    <name evidence="5" type="ORF">D9C73_019469</name>
</gene>
<proteinExistence type="inferred from homology"/>
<feature type="domain" description="Mab-21-like HhH/H2TH-like" evidence="4">
    <location>
        <begin position="502"/>
        <end position="601"/>
    </location>
</feature>
<dbReference type="EMBL" id="CM014094">
    <property type="protein sequence ID" value="TKS85873.1"/>
    <property type="molecule type" value="Genomic_DNA"/>
</dbReference>
<dbReference type="SMART" id="SM01265">
    <property type="entry name" value="Mab-21"/>
    <property type="match status" value="1"/>
</dbReference>
<protein>
    <submittedName>
        <fullName evidence="5">Cyclic GMP-AMP synthase</fullName>
    </submittedName>
</protein>
<dbReference type="GO" id="GO:2000042">
    <property type="term" value="P:negative regulation of double-strand break repair via homologous recombination"/>
    <property type="evidence" value="ECO:0007669"/>
    <property type="project" value="TreeGrafter"/>
</dbReference>
<dbReference type="STRING" id="240159.A0A4U5VCL6"/>
<organism evidence="5 6">
    <name type="scientific">Collichthys lucidus</name>
    <name type="common">Big head croaker</name>
    <name type="synonym">Sciaena lucida</name>
    <dbReference type="NCBI Taxonomy" id="240159"/>
    <lineage>
        <taxon>Eukaryota</taxon>
        <taxon>Metazoa</taxon>
        <taxon>Chordata</taxon>
        <taxon>Craniata</taxon>
        <taxon>Vertebrata</taxon>
        <taxon>Euteleostomi</taxon>
        <taxon>Actinopterygii</taxon>
        <taxon>Neopterygii</taxon>
        <taxon>Teleostei</taxon>
        <taxon>Neoteleostei</taxon>
        <taxon>Acanthomorphata</taxon>
        <taxon>Eupercaria</taxon>
        <taxon>Sciaenidae</taxon>
        <taxon>Collichthys</taxon>
    </lineage>
</organism>
<dbReference type="GO" id="GO:0035861">
    <property type="term" value="C:site of double-strand break"/>
    <property type="evidence" value="ECO:0007669"/>
    <property type="project" value="TreeGrafter"/>
</dbReference>
<dbReference type="GO" id="GO:0003690">
    <property type="term" value="F:double-stranded DNA binding"/>
    <property type="evidence" value="ECO:0007669"/>
    <property type="project" value="TreeGrafter"/>
</dbReference>